<dbReference type="EMBL" id="JACGWN010000016">
    <property type="protein sequence ID" value="KAL0393604.1"/>
    <property type="molecule type" value="Genomic_DNA"/>
</dbReference>
<evidence type="ECO:0000313" key="4">
    <source>
        <dbReference type="EMBL" id="KAL0393604.1"/>
    </source>
</evidence>
<comment type="caution">
    <text evidence="4">The sequence shown here is derived from an EMBL/GenBank/DDBJ whole genome shotgun (WGS) entry which is preliminary data.</text>
</comment>
<evidence type="ECO:0000256" key="1">
    <source>
        <dbReference type="ARBA" id="ARBA00004370"/>
    </source>
</evidence>
<evidence type="ECO:0000256" key="3">
    <source>
        <dbReference type="SAM" id="Phobius"/>
    </source>
</evidence>
<gene>
    <name evidence="4" type="ORF">Slati_4326600</name>
</gene>
<reference evidence="4" key="1">
    <citation type="submission" date="2020-06" db="EMBL/GenBank/DDBJ databases">
        <authorList>
            <person name="Li T."/>
            <person name="Hu X."/>
            <person name="Zhang T."/>
            <person name="Song X."/>
            <person name="Zhang H."/>
            <person name="Dai N."/>
            <person name="Sheng W."/>
            <person name="Hou X."/>
            <person name="Wei L."/>
        </authorList>
    </citation>
    <scope>NUCLEOTIDE SEQUENCE</scope>
    <source>
        <strain evidence="4">KEN1</strain>
        <tissue evidence="4">Leaf</tissue>
    </source>
</reference>
<reference evidence="4" key="2">
    <citation type="journal article" date="2024" name="Plant">
        <title>Genomic evolution and insights into agronomic trait innovations of Sesamum species.</title>
        <authorList>
            <person name="Miao H."/>
            <person name="Wang L."/>
            <person name="Qu L."/>
            <person name="Liu H."/>
            <person name="Sun Y."/>
            <person name="Le M."/>
            <person name="Wang Q."/>
            <person name="Wei S."/>
            <person name="Zheng Y."/>
            <person name="Lin W."/>
            <person name="Duan Y."/>
            <person name="Cao H."/>
            <person name="Xiong S."/>
            <person name="Wang X."/>
            <person name="Wei L."/>
            <person name="Li C."/>
            <person name="Ma Q."/>
            <person name="Ju M."/>
            <person name="Zhao R."/>
            <person name="Li G."/>
            <person name="Mu C."/>
            <person name="Tian Q."/>
            <person name="Mei H."/>
            <person name="Zhang T."/>
            <person name="Gao T."/>
            <person name="Zhang H."/>
        </authorList>
    </citation>
    <scope>NUCLEOTIDE SEQUENCE</scope>
    <source>
        <strain evidence="4">KEN1</strain>
    </source>
</reference>
<keyword evidence="3" id="KW-1133">Transmembrane helix</keyword>
<dbReference type="GO" id="GO:0098542">
    <property type="term" value="P:defense response to other organism"/>
    <property type="evidence" value="ECO:0007669"/>
    <property type="project" value="InterPro"/>
</dbReference>
<organism evidence="4">
    <name type="scientific">Sesamum latifolium</name>
    <dbReference type="NCBI Taxonomy" id="2727402"/>
    <lineage>
        <taxon>Eukaryota</taxon>
        <taxon>Viridiplantae</taxon>
        <taxon>Streptophyta</taxon>
        <taxon>Embryophyta</taxon>
        <taxon>Tracheophyta</taxon>
        <taxon>Spermatophyta</taxon>
        <taxon>Magnoliopsida</taxon>
        <taxon>eudicotyledons</taxon>
        <taxon>Gunneridae</taxon>
        <taxon>Pentapetalae</taxon>
        <taxon>asterids</taxon>
        <taxon>lamiids</taxon>
        <taxon>Lamiales</taxon>
        <taxon>Pedaliaceae</taxon>
        <taxon>Sesamum</taxon>
    </lineage>
</organism>
<dbReference type="PANTHER" id="PTHR31234:SF65">
    <property type="entry name" value="LATE EMBRYOGENESIS ABUNDANT PROTEIN, LEA_2 SUBGROUP"/>
    <property type="match status" value="1"/>
</dbReference>
<dbReference type="InterPro" id="IPR044839">
    <property type="entry name" value="NDR1-like"/>
</dbReference>
<dbReference type="PANTHER" id="PTHR31234">
    <property type="entry name" value="LATE EMBRYOGENESIS ABUNDANT (LEA) HYDROXYPROLINE-RICH GLYCOPROTEIN FAMILY"/>
    <property type="match status" value="1"/>
</dbReference>
<name>A0AAW2SND2_9LAMI</name>
<keyword evidence="3" id="KW-0812">Transmembrane</keyword>
<protein>
    <recommendedName>
        <fullName evidence="5">Late embryogenesis abundant protein LEA-2 subgroup domain-containing protein</fullName>
    </recommendedName>
</protein>
<dbReference type="GO" id="GO:0016020">
    <property type="term" value="C:membrane"/>
    <property type="evidence" value="ECO:0007669"/>
    <property type="project" value="UniProtKB-SubCell"/>
</dbReference>
<evidence type="ECO:0000256" key="2">
    <source>
        <dbReference type="ARBA" id="ARBA00023136"/>
    </source>
</evidence>
<accession>A0AAW2SND2</accession>
<keyword evidence="2 3" id="KW-0472">Membrane</keyword>
<feature type="transmembrane region" description="Helical" evidence="3">
    <location>
        <begin position="6"/>
        <end position="24"/>
    </location>
</feature>
<evidence type="ECO:0008006" key="5">
    <source>
        <dbReference type="Google" id="ProtNLM"/>
    </source>
</evidence>
<sequence length="175" mass="19520">MLVYILLALVLQSTALLIFGLVMLRIKTPTLQLSSAAVKDLHYEPTSLNVTVVAEVRLRNMNFGRFKFRGGNTTFLYENATVGVTGIYDGRVGSREKREMNVSVKVMASTDRQLSENSMDFSRDVDSGLIKLRSFAKLKGEVRVVKIINRHTAAVMDCTMALNLTGQEIQDLLCE</sequence>
<dbReference type="AlphaFoldDB" id="A0AAW2SND2"/>
<comment type="subcellular location">
    <subcellularLocation>
        <location evidence="1">Membrane</location>
    </subcellularLocation>
</comment>
<proteinExistence type="predicted"/>